<dbReference type="EMBL" id="CM035411">
    <property type="protein sequence ID" value="KAH7434890.1"/>
    <property type="molecule type" value="Genomic_DNA"/>
</dbReference>
<comment type="caution">
    <text evidence="1">The sequence shown here is derived from an EMBL/GenBank/DDBJ whole genome shotgun (WGS) entry which is preliminary data.</text>
</comment>
<protein>
    <submittedName>
        <fullName evidence="1">Uncharacterized protein</fullName>
    </submittedName>
</protein>
<evidence type="ECO:0000313" key="1">
    <source>
        <dbReference type="EMBL" id="KAH7434890.1"/>
    </source>
</evidence>
<accession>A0A8T2UK30</accession>
<dbReference type="AlphaFoldDB" id="A0A8T2UK30"/>
<organism evidence="1 2">
    <name type="scientific">Ceratopteris richardii</name>
    <name type="common">Triangle waterfern</name>
    <dbReference type="NCBI Taxonomy" id="49495"/>
    <lineage>
        <taxon>Eukaryota</taxon>
        <taxon>Viridiplantae</taxon>
        <taxon>Streptophyta</taxon>
        <taxon>Embryophyta</taxon>
        <taxon>Tracheophyta</taxon>
        <taxon>Polypodiopsida</taxon>
        <taxon>Polypodiidae</taxon>
        <taxon>Polypodiales</taxon>
        <taxon>Pteridineae</taxon>
        <taxon>Pteridaceae</taxon>
        <taxon>Parkerioideae</taxon>
        <taxon>Ceratopteris</taxon>
    </lineage>
</organism>
<sequence length="103" mass="11114">MRTQKTFIEFNVTTIIIKLPVENVNLTSSQTAFSSCSDTSDFSYASFLLYLSFFSTAAHTFTQNSGSATAGASLRSFLLSLSPLAFSAPSCKNSPPLIVIISR</sequence>
<dbReference type="Proteomes" id="UP000825935">
    <property type="component" value="Chromosome 6"/>
</dbReference>
<evidence type="ECO:0000313" key="2">
    <source>
        <dbReference type="Proteomes" id="UP000825935"/>
    </source>
</evidence>
<reference evidence="1" key="1">
    <citation type="submission" date="2021-08" db="EMBL/GenBank/DDBJ databases">
        <title>WGS assembly of Ceratopteris richardii.</title>
        <authorList>
            <person name="Marchant D.B."/>
            <person name="Chen G."/>
            <person name="Jenkins J."/>
            <person name="Shu S."/>
            <person name="Leebens-Mack J."/>
            <person name="Grimwood J."/>
            <person name="Schmutz J."/>
            <person name="Soltis P."/>
            <person name="Soltis D."/>
            <person name="Chen Z.-H."/>
        </authorList>
    </citation>
    <scope>NUCLEOTIDE SEQUENCE</scope>
    <source>
        <strain evidence="1">Whitten #5841</strain>
        <tissue evidence="1">Leaf</tissue>
    </source>
</reference>
<name>A0A8T2UK30_CERRI</name>
<keyword evidence="2" id="KW-1185">Reference proteome</keyword>
<proteinExistence type="predicted"/>
<gene>
    <name evidence="1" type="ORF">KP509_06G039800</name>
</gene>